<dbReference type="OrthoDB" id="5318at2759"/>
<evidence type="ECO:0000256" key="1">
    <source>
        <dbReference type="ARBA" id="ARBA00010940"/>
    </source>
</evidence>
<evidence type="ECO:0000256" key="3">
    <source>
        <dbReference type="ARBA" id="ARBA00023125"/>
    </source>
</evidence>
<dbReference type="Gene3D" id="1.10.10.10">
    <property type="entry name" value="Winged helix-like DNA-binding domain superfamily/Winged helix DNA-binding domain"/>
    <property type="match status" value="2"/>
</dbReference>
<dbReference type="GO" id="GO:0000981">
    <property type="term" value="F:DNA-binding transcription factor activity, RNA polymerase II-specific"/>
    <property type="evidence" value="ECO:0007669"/>
    <property type="project" value="TreeGrafter"/>
</dbReference>
<organism evidence="8 9">
    <name type="scientific">Chrysochromulina tobinii</name>
    <dbReference type="NCBI Taxonomy" id="1460289"/>
    <lineage>
        <taxon>Eukaryota</taxon>
        <taxon>Haptista</taxon>
        <taxon>Haptophyta</taxon>
        <taxon>Prymnesiophyceae</taxon>
        <taxon>Prymnesiales</taxon>
        <taxon>Chrysochromulinaceae</taxon>
        <taxon>Chrysochromulina</taxon>
    </lineage>
</organism>
<dbReference type="InterPro" id="IPR036390">
    <property type="entry name" value="WH_DNA-bd_sf"/>
</dbReference>
<reference evidence="9" key="1">
    <citation type="journal article" date="2015" name="PLoS Genet.">
        <title>Genome Sequence and Transcriptome Analyses of Chrysochromulina tobin: Metabolic Tools for Enhanced Algal Fitness in the Prominent Order Prymnesiales (Haptophyceae).</title>
        <authorList>
            <person name="Hovde B.T."/>
            <person name="Deodato C.R."/>
            <person name="Hunsperger H.M."/>
            <person name="Ryken S.A."/>
            <person name="Yost W."/>
            <person name="Jha R.K."/>
            <person name="Patterson J."/>
            <person name="Monnat R.J. Jr."/>
            <person name="Barlow S.B."/>
            <person name="Starkenburg S.R."/>
            <person name="Cattolico R.A."/>
        </authorList>
    </citation>
    <scope>NUCLEOTIDE SEQUENCE</scope>
    <source>
        <strain evidence="9">CCMP291</strain>
    </source>
</reference>
<name>A0A0M0J5W2_9EUKA</name>
<keyword evidence="4 5" id="KW-0804">Transcription</keyword>
<dbReference type="Pfam" id="PF02319">
    <property type="entry name" value="WHD_E2F_TDP"/>
    <property type="match status" value="2"/>
</dbReference>
<evidence type="ECO:0000256" key="6">
    <source>
        <dbReference type="SAM" id="MobiDB-lite"/>
    </source>
</evidence>
<dbReference type="PANTHER" id="PTHR12081:SF7">
    <property type="entry name" value="TRANSCRIPTION FACTOR EFL-3"/>
    <property type="match status" value="1"/>
</dbReference>
<feature type="compositionally biased region" description="Acidic residues" evidence="6">
    <location>
        <begin position="529"/>
        <end position="539"/>
    </location>
</feature>
<feature type="region of interest" description="Disordered" evidence="6">
    <location>
        <begin position="813"/>
        <end position="844"/>
    </location>
</feature>
<dbReference type="EMBL" id="JWZX01003339">
    <property type="protein sequence ID" value="KOO21727.1"/>
    <property type="molecule type" value="Genomic_DNA"/>
</dbReference>
<keyword evidence="9" id="KW-1185">Reference proteome</keyword>
<feature type="domain" description="E2F/DP family winged-helix DNA-binding" evidence="7">
    <location>
        <begin position="547"/>
        <end position="612"/>
    </location>
</feature>
<sequence>MTMHGMVDVAVARAAVHMVVVMEVAHMAITGMCHIMTAMPASSKKRILLRAAPAATGLARTVFDTPEVEYKRFAADWVRIVAAGITKAVVRADDDGAADDDGDGIPDEVQEVGEVIWHHHRTLCVLFTYYAIQDTETLLTSMHFMTLNAWTLFVKDFHLASNRSKYCKQSDIDRLFIAVDKASKFREKEEERERAKRVLAGKEGAKAQAKGEERENALSRNEFLIALVHLAINKYVLTKEVPDVSKALDRLLEVDITAQLTHAHAHPDCFRRTHLYSQPVAQVFQFHMESLRQIFDGIANSRAGAGGPRKGGTIDIMEWMASLRALELCGDDFSEREAILCFAWSRLAVIETMSLHGLTRDSTLNFEGWLEAIARLACLKALPTCQEIRDAGCKTAGEYMDMLKAQDEEAYTTMLKERQTEWGRMPTNLPFFHSVSHMIELILHRIETTLGVTGGQITEEEMRMWMAPMFAEGLASPGFMSGQGAAALLARISSLEPDARDDDDDLGNAGVLRDLGRAGVAPWGGDEGAGPEDEDDEMLGGEARVSRKDKSLGLLADNFLQLFASGSCTTVELEGVATRLGVGRRRIYDIVNVLESLDVVQKDRASSYTWLGLSKMPACVERLLKSKPIVELLVDDPSLAGDVINGTRTAGKENGGNDTGPVMGATANGAADRADKVEGRKEKSIRELSTKFVGLFLQAVATPGMDGVISLEQAARSLLLHESGGDKPGATAVEPDAGAMKTKVRRLYDICNVLTSLRMIEKIKLPDTSKPAFKWLGVTEETKTVFDASSAAARPIKAYGGGVNAPVCAKRGRPSTGGAGAQHGAGAADGGARRQSIATDCHPSEAQWRWTHAQAPPLPPPTAGAPLSAKPALAVARAVPASAFAAFAPSAAHCPMLSPCGTRAPATAVRVEEGWCGGAPTPAHVQAELNGVVLDNTPRQAIAAMLTMGFGAGCDEFRQSHEMGFGAGCGEAPRRSLEAHEVGRSISNEIVWAPLSNEI</sequence>
<dbReference type="Proteomes" id="UP000037460">
    <property type="component" value="Unassembled WGS sequence"/>
</dbReference>
<feature type="domain" description="E2F/DP family winged-helix DNA-binding" evidence="7">
    <location>
        <begin position="680"/>
        <end position="777"/>
    </location>
</feature>
<proteinExistence type="inferred from homology"/>
<accession>A0A0M0J5W2</accession>
<comment type="subcellular location">
    <subcellularLocation>
        <location evidence="5">Nucleus</location>
    </subcellularLocation>
</comment>
<dbReference type="GO" id="GO:0090575">
    <property type="term" value="C:RNA polymerase II transcription regulator complex"/>
    <property type="evidence" value="ECO:0007669"/>
    <property type="project" value="TreeGrafter"/>
</dbReference>
<keyword evidence="3 5" id="KW-0238">DNA-binding</keyword>
<comment type="similarity">
    <text evidence="1 5">Belongs to the E2F/DP family.</text>
</comment>
<dbReference type="InterPro" id="IPR003316">
    <property type="entry name" value="E2F_WHTH_DNA-bd_dom"/>
</dbReference>
<evidence type="ECO:0000259" key="7">
    <source>
        <dbReference type="SMART" id="SM01372"/>
    </source>
</evidence>
<dbReference type="GO" id="GO:0000978">
    <property type="term" value="F:RNA polymerase II cis-regulatory region sequence-specific DNA binding"/>
    <property type="evidence" value="ECO:0007669"/>
    <property type="project" value="InterPro"/>
</dbReference>
<keyword evidence="2 5" id="KW-0805">Transcription regulation</keyword>
<dbReference type="InterPro" id="IPR036388">
    <property type="entry name" value="WH-like_DNA-bd_sf"/>
</dbReference>
<comment type="caution">
    <text evidence="8">The sequence shown here is derived from an EMBL/GenBank/DDBJ whole genome shotgun (WGS) entry which is preliminary data.</text>
</comment>
<evidence type="ECO:0000313" key="9">
    <source>
        <dbReference type="Proteomes" id="UP000037460"/>
    </source>
</evidence>
<evidence type="ECO:0000256" key="2">
    <source>
        <dbReference type="ARBA" id="ARBA00023015"/>
    </source>
</evidence>
<dbReference type="PANTHER" id="PTHR12081">
    <property type="entry name" value="TRANSCRIPTION FACTOR E2F"/>
    <property type="match status" value="1"/>
</dbReference>
<dbReference type="InterPro" id="IPR015633">
    <property type="entry name" value="E2F"/>
</dbReference>
<evidence type="ECO:0000256" key="4">
    <source>
        <dbReference type="ARBA" id="ARBA00023163"/>
    </source>
</evidence>
<feature type="region of interest" description="Disordered" evidence="6">
    <location>
        <begin position="520"/>
        <end position="539"/>
    </location>
</feature>
<feature type="compositionally biased region" description="Gly residues" evidence="6">
    <location>
        <begin position="815"/>
        <end position="829"/>
    </location>
</feature>
<dbReference type="SUPFAM" id="SSF46785">
    <property type="entry name" value="Winged helix' DNA-binding domain"/>
    <property type="match status" value="2"/>
</dbReference>
<evidence type="ECO:0000313" key="8">
    <source>
        <dbReference type="EMBL" id="KOO21727.1"/>
    </source>
</evidence>
<dbReference type="SMART" id="SM01372">
    <property type="entry name" value="E2F_TDP"/>
    <property type="match status" value="2"/>
</dbReference>
<dbReference type="AlphaFoldDB" id="A0A0M0J5W2"/>
<keyword evidence="5" id="KW-0539">Nucleus</keyword>
<protein>
    <submittedName>
        <fullName evidence="8">E2f transcription factor-like e2fe-like protein</fullName>
    </submittedName>
</protein>
<evidence type="ECO:0000256" key="5">
    <source>
        <dbReference type="RuleBase" id="RU003796"/>
    </source>
</evidence>
<gene>
    <name evidence="8" type="ORF">Ctob_000900</name>
</gene>